<accession>A0A848KQB3</accession>
<feature type="transmembrane region" description="Helical" evidence="7">
    <location>
        <begin position="162"/>
        <end position="181"/>
    </location>
</feature>
<dbReference type="Proteomes" id="UP000550729">
    <property type="component" value="Unassembled WGS sequence"/>
</dbReference>
<evidence type="ECO:0000313" key="9">
    <source>
        <dbReference type="EMBL" id="NMO00137.1"/>
    </source>
</evidence>
<evidence type="ECO:0000256" key="7">
    <source>
        <dbReference type="SAM" id="Phobius"/>
    </source>
</evidence>
<dbReference type="InterPro" id="IPR005115">
    <property type="entry name" value="Gly_transporter"/>
</dbReference>
<evidence type="ECO:0000256" key="5">
    <source>
        <dbReference type="ARBA" id="ARBA00022989"/>
    </source>
</evidence>
<evidence type="ECO:0000256" key="4">
    <source>
        <dbReference type="ARBA" id="ARBA00022692"/>
    </source>
</evidence>
<sequence>MSATLATDLESAATAVHHLGEVIGTVAFAASGALTAVRRNLDIVGMVVLASATALGGGIIRDVMIGQFPPTAFTNLTFLIAATVTALIIFVKHPARILTGWSLEFTDAVGLGLFCVTGTVVAYDGGLGAPTAALLGVTTGIGGGVVRDVLSGEVPTVLRPDSLYAIPATVGAVATAILLNFGLYNAWVGLICAAVTTSVRLLAVRYGWRGPLPHYVRRQRPGE</sequence>
<feature type="transmembrane region" description="Helical" evidence="7">
    <location>
        <begin position="72"/>
        <end position="91"/>
    </location>
</feature>
<keyword evidence="4 7" id="KW-0812">Transmembrane</keyword>
<dbReference type="RefSeq" id="WP_170192651.1">
    <property type="nucleotide sequence ID" value="NZ_JABBNB010000002.1"/>
</dbReference>
<comment type="similarity">
    <text evidence="2">Belongs to the UPF0126 family.</text>
</comment>
<reference evidence="9 10" key="1">
    <citation type="submission" date="2020-04" db="EMBL/GenBank/DDBJ databases">
        <title>Gordonia sp. nov. TBRC 11910.</title>
        <authorList>
            <person name="Suriyachadkun C."/>
        </authorList>
    </citation>
    <scope>NUCLEOTIDE SEQUENCE [LARGE SCALE GENOMIC DNA]</scope>
    <source>
        <strain evidence="9 10">TBRC 11910</strain>
    </source>
</reference>
<feature type="domain" description="Glycine transporter" evidence="8">
    <location>
        <begin position="21"/>
        <end position="91"/>
    </location>
</feature>
<evidence type="ECO:0000256" key="2">
    <source>
        <dbReference type="ARBA" id="ARBA00008193"/>
    </source>
</evidence>
<keyword evidence="6 7" id="KW-0472">Membrane</keyword>
<feature type="transmembrane region" description="Helical" evidence="7">
    <location>
        <begin position="15"/>
        <end position="36"/>
    </location>
</feature>
<comment type="subcellular location">
    <subcellularLocation>
        <location evidence="1">Cell membrane</location>
        <topology evidence="1">Multi-pass membrane protein</topology>
    </subcellularLocation>
</comment>
<keyword evidence="3" id="KW-1003">Cell membrane</keyword>
<feature type="transmembrane region" description="Helical" evidence="7">
    <location>
        <begin position="129"/>
        <end position="150"/>
    </location>
</feature>
<evidence type="ECO:0000313" key="10">
    <source>
        <dbReference type="Proteomes" id="UP000550729"/>
    </source>
</evidence>
<name>A0A848KQB3_9ACTN</name>
<evidence type="ECO:0000256" key="3">
    <source>
        <dbReference type="ARBA" id="ARBA00022475"/>
    </source>
</evidence>
<dbReference type="PANTHER" id="PTHR30506:SF3">
    <property type="entry name" value="UPF0126 INNER MEMBRANE PROTEIN YADS-RELATED"/>
    <property type="match status" value="1"/>
</dbReference>
<proteinExistence type="inferred from homology"/>
<protein>
    <submittedName>
        <fullName evidence="9">Trimeric intracellular cation channel family protein</fullName>
    </submittedName>
</protein>
<comment type="caution">
    <text evidence="9">The sequence shown here is derived from an EMBL/GenBank/DDBJ whole genome shotgun (WGS) entry which is preliminary data.</text>
</comment>
<dbReference type="Pfam" id="PF03458">
    <property type="entry name" value="Gly_transporter"/>
    <property type="match status" value="2"/>
</dbReference>
<keyword evidence="5 7" id="KW-1133">Transmembrane helix</keyword>
<dbReference type="GO" id="GO:0005886">
    <property type="term" value="C:plasma membrane"/>
    <property type="evidence" value="ECO:0007669"/>
    <property type="project" value="UniProtKB-SubCell"/>
</dbReference>
<feature type="domain" description="Glycine transporter" evidence="8">
    <location>
        <begin position="105"/>
        <end position="178"/>
    </location>
</feature>
<evidence type="ECO:0000256" key="6">
    <source>
        <dbReference type="ARBA" id="ARBA00023136"/>
    </source>
</evidence>
<feature type="transmembrane region" description="Helical" evidence="7">
    <location>
        <begin position="187"/>
        <end position="208"/>
    </location>
</feature>
<dbReference type="PANTHER" id="PTHR30506">
    <property type="entry name" value="INNER MEMBRANE PROTEIN"/>
    <property type="match status" value="1"/>
</dbReference>
<organism evidence="9 10">
    <name type="scientific">Gordonia asplenii</name>
    <dbReference type="NCBI Taxonomy" id="2725283"/>
    <lineage>
        <taxon>Bacteria</taxon>
        <taxon>Bacillati</taxon>
        <taxon>Actinomycetota</taxon>
        <taxon>Actinomycetes</taxon>
        <taxon>Mycobacteriales</taxon>
        <taxon>Gordoniaceae</taxon>
        <taxon>Gordonia</taxon>
    </lineage>
</organism>
<feature type="transmembrane region" description="Helical" evidence="7">
    <location>
        <begin position="43"/>
        <end position="60"/>
    </location>
</feature>
<evidence type="ECO:0000256" key="1">
    <source>
        <dbReference type="ARBA" id="ARBA00004651"/>
    </source>
</evidence>
<keyword evidence="10" id="KW-1185">Reference proteome</keyword>
<dbReference type="AlphaFoldDB" id="A0A848KQB3"/>
<gene>
    <name evidence="9" type="ORF">HH308_02780</name>
</gene>
<dbReference type="EMBL" id="JABBNB010000002">
    <property type="protein sequence ID" value="NMO00137.1"/>
    <property type="molecule type" value="Genomic_DNA"/>
</dbReference>
<evidence type="ECO:0000259" key="8">
    <source>
        <dbReference type="Pfam" id="PF03458"/>
    </source>
</evidence>